<dbReference type="GO" id="GO:0051539">
    <property type="term" value="F:4 iron, 4 sulfur cluster binding"/>
    <property type="evidence" value="ECO:0007669"/>
    <property type="project" value="UniProtKB-UniRule"/>
</dbReference>
<dbReference type="GO" id="GO:0046872">
    <property type="term" value="F:metal ion binding"/>
    <property type="evidence" value="ECO:0007669"/>
    <property type="project" value="UniProtKB-KW"/>
</dbReference>
<proteinExistence type="inferred from homology"/>
<evidence type="ECO:0000256" key="12">
    <source>
        <dbReference type="ARBA" id="ARBA00032041"/>
    </source>
</evidence>
<feature type="binding site" evidence="14">
    <location>
        <position position="120"/>
    </location>
    <ligand>
        <name>[4Fe-4S] cluster</name>
        <dbReference type="ChEBI" id="CHEBI:49883"/>
    </ligand>
</feature>
<dbReference type="OrthoDB" id="9794018at2"/>
<evidence type="ECO:0000259" key="15">
    <source>
        <dbReference type="Pfam" id="PF01507"/>
    </source>
</evidence>
<dbReference type="SUPFAM" id="SSF52402">
    <property type="entry name" value="Adenine nucleotide alpha hydrolases-like"/>
    <property type="match status" value="1"/>
</dbReference>
<dbReference type="InterPro" id="IPR014729">
    <property type="entry name" value="Rossmann-like_a/b/a_fold"/>
</dbReference>
<keyword evidence="3 14" id="KW-0479">Metal-binding</keyword>
<protein>
    <recommendedName>
        <fullName evidence="10 14">Adenosine 5'-phosphosulfate reductase</fullName>
        <shortName evidence="14">APS reductase</shortName>
        <ecNumber evidence="9 14">1.8.4.10</ecNumber>
    </recommendedName>
    <alternativeName>
        <fullName evidence="12 14">5'-adenylylsulfate reductase</fullName>
    </alternativeName>
    <alternativeName>
        <fullName evidence="11 14">Thioredoxin-dependent 5'-adenylylsulfate reductase</fullName>
    </alternativeName>
</protein>
<dbReference type="GO" id="GO:0043866">
    <property type="term" value="F:adenylyl-sulfate reductase (thioredoxin) activity"/>
    <property type="evidence" value="ECO:0007669"/>
    <property type="project" value="UniProtKB-EC"/>
</dbReference>
<dbReference type="InterPro" id="IPR011798">
    <property type="entry name" value="APS_reductase"/>
</dbReference>
<evidence type="ECO:0000256" key="4">
    <source>
        <dbReference type="ARBA" id="ARBA00023002"/>
    </source>
</evidence>
<dbReference type="STRING" id="1219383.SAMN05421733_104116"/>
<dbReference type="EC" id="1.8.4.10" evidence="9 14"/>
<evidence type="ECO:0000313" key="16">
    <source>
        <dbReference type="EMBL" id="SDB90200.1"/>
    </source>
</evidence>
<sequence length="245" mass="27977">MTTTIPSIDVIDALSQEYAKKDPSEIIELALNQAGEIAISFSGAEDVVLIDMAYRLRKPFRVFSLDTGRLHPETYQFLDTVRKFYNIDIEICFPEATDVHTLVTKKGFFSFFEDGHKECCGIRKVAPLRKKLATLDGWITGQRKDQSPGTRTDIPVIQSDTGFSGIDKSLIKYNPLANWSSQEVWSYIRMMEIPYNPLHEKGFISIGCEPCTRAVLPNQHEREGRWWWEEATQKECGLHIGNVKK</sequence>
<feature type="active site" description="Nucleophile; cysteine thiosulfonate intermediate" evidence="14">
    <location>
        <position position="236"/>
    </location>
</feature>
<evidence type="ECO:0000256" key="5">
    <source>
        <dbReference type="ARBA" id="ARBA00023004"/>
    </source>
</evidence>
<evidence type="ECO:0000256" key="3">
    <source>
        <dbReference type="ARBA" id="ARBA00022723"/>
    </source>
</evidence>
<evidence type="ECO:0000256" key="9">
    <source>
        <dbReference type="ARBA" id="ARBA00024386"/>
    </source>
</evidence>
<accession>A0A1G6H7F5</accession>
<evidence type="ECO:0000256" key="2">
    <source>
        <dbReference type="ARBA" id="ARBA00022490"/>
    </source>
</evidence>
<dbReference type="PANTHER" id="PTHR46482:SF9">
    <property type="entry name" value="5'-ADENYLYLSULFATE REDUCTASE 1, CHLOROPLASTIC"/>
    <property type="match status" value="1"/>
</dbReference>
<evidence type="ECO:0000256" key="10">
    <source>
        <dbReference type="ARBA" id="ARBA00029514"/>
    </source>
</evidence>
<gene>
    <name evidence="14" type="primary">cysH</name>
    <name evidence="16" type="ORF">SAMN05421733_104116</name>
</gene>
<keyword evidence="4 14" id="KW-0560">Oxidoreductase</keyword>
<dbReference type="Proteomes" id="UP000242501">
    <property type="component" value="Unassembled WGS sequence"/>
</dbReference>
<dbReference type="NCBIfam" id="NF002537">
    <property type="entry name" value="PRK02090.1"/>
    <property type="match status" value="1"/>
</dbReference>
<name>A0A1G6H7F5_9GAMM</name>
<comment type="cofactor">
    <cofactor evidence="14">
        <name>[4Fe-4S] cluster</name>
        <dbReference type="ChEBI" id="CHEBI:49883"/>
    </cofactor>
    <text evidence="14">Binds 1 [4Fe-4S] cluster per subunit.</text>
</comment>
<organism evidence="16 17">
    <name type="scientific">Acinetobacter boissieri</name>
    <dbReference type="NCBI Taxonomy" id="1219383"/>
    <lineage>
        <taxon>Bacteria</taxon>
        <taxon>Pseudomonadati</taxon>
        <taxon>Pseudomonadota</taxon>
        <taxon>Gammaproteobacteria</taxon>
        <taxon>Moraxellales</taxon>
        <taxon>Moraxellaceae</taxon>
        <taxon>Acinetobacter</taxon>
    </lineage>
</organism>
<comment type="catalytic activity">
    <reaction evidence="13 14">
        <text>[thioredoxin]-disulfide + sulfite + AMP + 2 H(+) = adenosine 5'-phosphosulfate + [thioredoxin]-dithiol</text>
        <dbReference type="Rhea" id="RHEA:21976"/>
        <dbReference type="Rhea" id="RHEA-COMP:10698"/>
        <dbReference type="Rhea" id="RHEA-COMP:10700"/>
        <dbReference type="ChEBI" id="CHEBI:15378"/>
        <dbReference type="ChEBI" id="CHEBI:17359"/>
        <dbReference type="ChEBI" id="CHEBI:29950"/>
        <dbReference type="ChEBI" id="CHEBI:50058"/>
        <dbReference type="ChEBI" id="CHEBI:58243"/>
        <dbReference type="ChEBI" id="CHEBI:456215"/>
        <dbReference type="EC" id="1.8.4.10"/>
    </reaction>
</comment>
<evidence type="ECO:0000256" key="1">
    <source>
        <dbReference type="ARBA" id="ARBA00009732"/>
    </source>
</evidence>
<evidence type="ECO:0000256" key="11">
    <source>
        <dbReference type="ARBA" id="ARBA00030894"/>
    </source>
</evidence>
<evidence type="ECO:0000313" key="17">
    <source>
        <dbReference type="Proteomes" id="UP000242501"/>
    </source>
</evidence>
<feature type="domain" description="Phosphoadenosine phosphosulphate reductase" evidence="15">
    <location>
        <begin position="37"/>
        <end position="214"/>
    </location>
</feature>
<evidence type="ECO:0000256" key="8">
    <source>
        <dbReference type="ARBA" id="ARBA00024327"/>
    </source>
</evidence>
<feature type="binding site" evidence="14">
    <location>
        <position position="211"/>
    </location>
    <ligand>
        <name>[4Fe-4S] cluster</name>
        <dbReference type="ChEBI" id="CHEBI:49883"/>
    </ligand>
</feature>
<dbReference type="RefSeq" id="WP_092747464.1">
    <property type="nucleotide sequence ID" value="NZ_FMYL01000004.1"/>
</dbReference>
<dbReference type="NCBIfam" id="TIGR02055">
    <property type="entry name" value="APS_reductase"/>
    <property type="match status" value="1"/>
</dbReference>
<dbReference type="GO" id="GO:0019344">
    <property type="term" value="P:cysteine biosynthetic process"/>
    <property type="evidence" value="ECO:0007669"/>
    <property type="project" value="InterPro"/>
</dbReference>
<dbReference type="EMBL" id="FMYL01000004">
    <property type="protein sequence ID" value="SDB90200.1"/>
    <property type="molecule type" value="Genomic_DNA"/>
</dbReference>
<keyword evidence="6 14" id="KW-0411">Iron-sulfur</keyword>
<dbReference type="GO" id="GO:0005737">
    <property type="term" value="C:cytoplasm"/>
    <property type="evidence" value="ECO:0007669"/>
    <property type="project" value="UniProtKB-SubCell"/>
</dbReference>
<comment type="similarity">
    <text evidence="1 14">Belongs to the PAPS reductase family. CysH subfamily.</text>
</comment>
<keyword evidence="5 14" id="KW-0408">Iron</keyword>
<evidence type="ECO:0000256" key="14">
    <source>
        <dbReference type="HAMAP-Rule" id="MF_00063"/>
    </source>
</evidence>
<dbReference type="PANTHER" id="PTHR46482">
    <property type="entry name" value="5'-ADENYLYLSULFATE REDUCTASE 3, CHLOROPLASTIC"/>
    <property type="match status" value="1"/>
</dbReference>
<dbReference type="GO" id="GO:0019379">
    <property type="term" value="P:sulfate assimilation, phosphoadenylyl sulfate reduction by phosphoadenylyl-sulfate reductase (thioredoxin)"/>
    <property type="evidence" value="ECO:0007669"/>
    <property type="project" value="UniProtKB-UniRule"/>
</dbReference>
<dbReference type="InterPro" id="IPR004511">
    <property type="entry name" value="PAPS/APS_Rdtase"/>
</dbReference>
<dbReference type="HAMAP" id="MF_00063">
    <property type="entry name" value="CysH"/>
    <property type="match status" value="1"/>
</dbReference>
<comment type="function">
    <text evidence="7 14">Catalyzes the formation of sulfite from adenosine 5'-phosphosulfate (APS) using thioredoxin as an electron donor.</text>
</comment>
<dbReference type="Gene3D" id="3.40.50.620">
    <property type="entry name" value="HUPs"/>
    <property type="match status" value="1"/>
</dbReference>
<dbReference type="GO" id="GO:0070814">
    <property type="term" value="P:hydrogen sulfide biosynthetic process"/>
    <property type="evidence" value="ECO:0007669"/>
    <property type="project" value="UniProtKB-UniRule"/>
</dbReference>
<keyword evidence="2 14" id="KW-0963">Cytoplasm</keyword>
<comment type="pathway">
    <text evidence="8 14">Sulfur metabolism; hydrogen sulfide biosynthesis; sulfite from sulfate.</text>
</comment>
<dbReference type="GO" id="GO:0004604">
    <property type="term" value="F:phosphoadenylyl-sulfate reductase (thioredoxin) activity"/>
    <property type="evidence" value="ECO:0007669"/>
    <property type="project" value="UniProtKB-UniRule"/>
</dbReference>
<evidence type="ECO:0000256" key="7">
    <source>
        <dbReference type="ARBA" id="ARBA00024298"/>
    </source>
</evidence>
<evidence type="ECO:0000256" key="6">
    <source>
        <dbReference type="ARBA" id="ARBA00023014"/>
    </source>
</evidence>
<dbReference type="InterPro" id="IPR002500">
    <property type="entry name" value="PAPS_reduct_dom"/>
</dbReference>
<feature type="binding site" evidence="14">
    <location>
        <position position="208"/>
    </location>
    <ligand>
        <name>[4Fe-4S] cluster</name>
        <dbReference type="ChEBI" id="CHEBI:49883"/>
    </ligand>
</feature>
<feature type="binding site" evidence="14">
    <location>
        <position position="119"/>
    </location>
    <ligand>
        <name>[4Fe-4S] cluster</name>
        <dbReference type="ChEBI" id="CHEBI:49883"/>
    </ligand>
</feature>
<dbReference type="CDD" id="cd23945">
    <property type="entry name" value="PAPS_reductase"/>
    <property type="match status" value="1"/>
</dbReference>
<keyword evidence="17" id="KW-1185">Reference proteome</keyword>
<dbReference type="AlphaFoldDB" id="A0A1G6H7F5"/>
<comment type="subcellular location">
    <subcellularLocation>
        <location evidence="14">Cytoplasm</location>
    </subcellularLocation>
</comment>
<reference evidence="17" key="1">
    <citation type="submission" date="2016-09" db="EMBL/GenBank/DDBJ databases">
        <authorList>
            <person name="Varghese N."/>
            <person name="Submissions S."/>
        </authorList>
    </citation>
    <scope>NUCLEOTIDE SEQUENCE [LARGE SCALE GENOMIC DNA]</scope>
    <source>
        <strain evidence="17">ANC 4422</strain>
    </source>
</reference>
<dbReference type="Pfam" id="PF01507">
    <property type="entry name" value="PAPS_reduct"/>
    <property type="match status" value="1"/>
</dbReference>
<dbReference type="PIRSF" id="PIRSF000857">
    <property type="entry name" value="PAPS_reductase"/>
    <property type="match status" value="1"/>
</dbReference>
<evidence type="ECO:0000256" key="13">
    <source>
        <dbReference type="ARBA" id="ARBA00048441"/>
    </source>
</evidence>